<comment type="caution">
    <text evidence="11">The sequence shown here is derived from an EMBL/GenBank/DDBJ whole genome shotgun (WGS) entry which is preliminary data.</text>
</comment>
<evidence type="ECO:0000256" key="3">
    <source>
        <dbReference type="ARBA" id="ARBA00022692"/>
    </source>
</evidence>
<keyword evidence="10" id="KW-0479">Metal-binding</keyword>
<feature type="transmembrane region" description="Helical" evidence="10">
    <location>
        <begin position="34"/>
        <end position="58"/>
    </location>
</feature>
<organism evidence="11 12">
    <name type="scientific">Rhodococcoides corynebacterioides</name>
    <dbReference type="NCBI Taxonomy" id="53972"/>
    <lineage>
        <taxon>Bacteria</taxon>
        <taxon>Bacillati</taxon>
        <taxon>Actinomycetota</taxon>
        <taxon>Actinomycetes</taxon>
        <taxon>Mycobacteriales</taxon>
        <taxon>Nocardiaceae</taxon>
        <taxon>Rhodococcoides</taxon>
    </lineage>
</organism>
<keyword evidence="2 10" id="KW-1003">Cell membrane</keyword>
<keyword evidence="10" id="KW-0813">Transport</keyword>
<evidence type="ECO:0000256" key="10">
    <source>
        <dbReference type="HAMAP-Rule" id="MF_00454"/>
    </source>
</evidence>
<dbReference type="HAMAP" id="MF_00454">
    <property type="entry name" value="FluC"/>
    <property type="match status" value="1"/>
</dbReference>
<accession>A0ABS7P5L1</accession>
<keyword evidence="3 10" id="KW-0812">Transmembrane</keyword>
<evidence type="ECO:0000256" key="2">
    <source>
        <dbReference type="ARBA" id="ARBA00022475"/>
    </source>
</evidence>
<dbReference type="PANTHER" id="PTHR28259:SF1">
    <property type="entry name" value="FLUORIDE EXPORT PROTEIN 1-RELATED"/>
    <property type="match status" value="1"/>
</dbReference>
<dbReference type="InterPro" id="IPR003691">
    <property type="entry name" value="FluC"/>
</dbReference>
<comment type="activity regulation">
    <text evidence="10">Na(+) is not transported, but it plays an essential structural role and its presence is essential for fluoride channel function.</text>
</comment>
<protein>
    <recommendedName>
        <fullName evidence="10">Fluoride-specific ion channel FluC</fullName>
    </recommendedName>
</protein>
<name>A0ABS7P5L1_9NOCA</name>
<comment type="function">
    <text evidence="9 10">Fluoride-specific ion channel. Important for reducing fluoride concentration in the cell, thus reducing its toxicity.</text>
</comment>
<keyword evidence="10" id="KW-0406">Ion transport</keyword>
<dbReference type="EMBL" id="JABUBU010000012">
    <property type="protein sequence ID" value="MBY6367673.1"/>
    <property type="molecule type" value="Genomic_DNA"/>
</dbReference>
<dbReference type="Proteomes" id="UP000825228">
    <property type="component" value="Unassembled WGS sequence"/>
</dbReference>
<evidence type="ECO:0000256" key="4">
    <source>
        <dbReference type="ARBA" id="ARBA00022989"/>
    </source>
</evidence>
<evidence type="ECO:0000256" key="9">
    <source>
        <dbReference type="ARBA" id="ARBA00049940"/>
    </source>
</evidence>
<evidence type="ECO:0000256" key="6">
    <source>
        <dbReference type="ARBA" id="ARBA00023303"/>
    </source>
</evidence>
<gene>
    <name evidence="10" type="primary">fluC</name>
    <name evidence="10" type="synonym">crcB</name>
    <name evidence="11" type="ORF">HQ603_13005</name>
</gene>
<keyword evidence="10" id="KW-0915">Sodium</keyword>
<comment type="subcellular location">
    <subcellularLocation>
        <location evidence="1 10">Cell membrane</location>
        <topology evidence="1 10">Multi-pass membrane protein</topology>
    </subcellularLocation>
</comment>
<evidence type="ECO:0000313" key="12">
    <source>
        <dbReference type="Proteomes" id="UP000825228"/>
    </source>
</evidence>
<comment type="catalytic activity">
    <reaction evidence="8">
        <text>fluoride(in) = fluoride(out)</text>
        <dbReference type="Rhea" id="RHEA:76159"/>
        <dbReference type="ChEBI" id="CHEBI:17051"/>
    </reaction>
    <physiologicalReaction direction="left-to-right" evidence="8">
        <dbReference type="Rhea" id="RHEA:76160"/>
    </physiologicalReaction>
</comment>
<comment type="similarity">
    <text evidence="7 10">Belongs to the fluoride channel Fluc/FEX (TC 1.A.43) family.</text>
</comment>
<evidence type="ECO:0000256" key="5">
    <source>
        <dbReference type="ARBA" id="ARBA00023136"/>
    </source>
</evidence>
<reference evidence="11 12" key="1">
    <citation type="submission" date="2020-06" db="EMBL/GenBank/DDBJ databases">
        <title>Taxonomy, biology and ecology of Rhodococcus bacteria occurring in California pistachio and other woody hosts as revealed by genome sequence analyses.</title>
        <authorList>
            <person name="Gai Y."/>
            <person name="Riely B."/>
        </authorList>
    </citation>
    <scope>NUCLEOTIDE SEQUENCE [LARGE SCALE GENOMIC DNA]</scope>
    <source>
        <strain evidence="11 12">BP-281</strain>
    </source>
</reference>
<keyword evidence="6 10" id="KW-0407">Ion channel</keyword>
<keyword evidence="4 10" id="KW-1133">Transmembrane helix</keyword>
<evidence type="ECO:0000256" key="7">
    <source>
        <dbReference type="ARBA" id="ARBA00035120"/>
    </source>
</evidence>
<evidence type="ECO:0000256" key="8">
    <source>
        <dbReference type="ARBA" id="ARBA00035585"/>
    </source>
</evidence>
<evidence type="ECO:0000256" key="1">
    <source>
        <dbReference type="ARBA" id="ARBA00004651"/>
    </source>
</evidence>
<dbReference type="PANTHER" id="PTHR28259">
    <property type="entry name" value="FLUORIDE EXPORT PROTEIN 1-RELATED"/>
    <property type="match status" value="1"/>
</dbReference>
<feature type="binding site" evidence="10">
    <location>
        <position position="78"/>
    </location>
    <ligand>
        <name>Na(+)</name>
        <dbReference type="ChEBI" id="CHEBI:29101"/>
        <note>structural</note>
    </ligand>
</feature>
<keyword evidence="5 10" id="KW-0472">Membrane</keyword>
<proteinExistence type="inferred from homology"/>
<dbReference type="Pfam" id="PF02537">
    <property type="entry name" value="CRCB"/>
    <property type="match status" value="1"/>
</dbReference>
<feature type="transmembrane region" description="Helical" evidence="10">
    <location>
        <begin position="98"/>
        <end position="122"/>
    </location>
</feature>
<keyword evidence="12" id="KW-1185">Reference proteome</keyword>
<comment type="caution">
    <text evidence="10">Lacks conserved residue(s) required for the propagation of feature annotation.</text>
</comment>
<sequence>MVVIAVLVVLAGALGAVARFAVDSAVARRWSTTISWATVGINVSGSFLLGMLAGAVALHSAPDAWQTVVGTGFCGGYTTFGTAMVQAARLARSGRTTAAAVGLAVTLGASVVACAGGFTVAASV</sequence>
<evidence type="ECO:0000313" key="11">
    <source>
        <dbReference type="EMBL" id="MBY6367673.1"/>
    </source>
</evidence>
<feature type="binding site" evidence="10">
    <location>
        <position position="75"/>
    </location>
    <ligand>
        <name>Na(+)</name>
        <dbReference type="ChEBI" id="CHEBI:29101"/>
        <note>structural</note>
    </ligand>
</feature>